<gene>
    <name evidence="1" type="ORF">B296_00053440</name>
</gene>
<protein>
    <submittedName>
        <fullName evidence="1">Uncharacterized protein</fullName>
    </submittedName>
</protein>
<evidence type="ECO:0000313" key="2">
    <source>
        <dbReference type="Proteomes" id="UP000287651"/>
    </source>
</evidence>
<accession>A0A426Y1Q8</accession>
<dbReference type="Proteomes" id="UP000287651">
    <property type="component" value="Unassembled WGS sequence"/>
</dbReference>
<feature type="non-terminal residue" evidence="1">
    <location>
        <position position="1"/>
    </location>
</feature>
<evidence type="ECO:0000313" key="1">
    <source>
        <dbReference type="EMBL" id="RRT45662.1"/>
    </source>
</evidence>
<reference evidence="1 2" key="1">
    <citation type="journal article" date="2014" name="Agronomy (Basel)">
        <title>A Draft Genome Sequence for Ensete ventricosum, the Drought-Tolerant Tree Against Hunger.</title>
        <authorList>
            <person name="Harrison J."/>
            <person name="Moore K.A."/>
            <person name="Paszkiewicz K."/>
            <person name="Jones T."/>
            <person name="Grant M."/>
            <person name="Ambacheew D."/>
            <person name="Muzemil S."/>
            <person name="Studholme D.J."/>
        </authorList>
    </citation>
    <scope>NUCLEOTIDE SEQUENCE [LARGE SCALE GENOMIC DNA]</scope>
</reference>
<organism evidence="1 2">
    <name type="scientific">Ensete ventricosum</name>
    <name type="common">Abyssinian banana</name>
    <name type="synonym">Musa ensete</name>
    <dbReference type="NCBI Taxonomy" id="4639"/>
    <lineage>
        <taxon>Eukaryota</taxon>
        <taxon>Viridiplantae</taxon>
        <taxon>Streptophyta</taxon>
        <taxon>Embryophyta</taxon>
        <taxon>Tracheophyta</taxon>
        <taxon>Spermatophyta</taxon>
        <taxon>Magnoliopsida</taxon>
        <taxon>Liliopsida</taxon>
        <taxon>Zingiberales</taxon>
        <taxon>Musaceae</taxon>
        <taxon>Ensete</taxon>
    </lineage>
</organism>
<proteinExistence type="predicted"/>
<dbReference type="AlphaFoldDB" id="A0A426Y1Q8"/>
<comment type="caution">
    <text evidence="1">The sequence shown here is derived from an EMBL/GenBank/DDBJ whole genome shotgun (WGS) entry which is preliminary data.</text>
</comment>
<name>A0A426Y1Q8_ENSVE</name>
<dbReference type="EMBL" id="AMZH03015690">
    <property type="protein sequence ID" value="RRT45662.1"/>
    <property type="molecule type" value="Genomic_DNA"/>
</dbReference>
<sequence>EFQSIFHLSSRKFKIQAIPNVFALRKSYELSFVKKHDGYKLCAQSRAKSSFDWFFLLHLKNSKYWLYQRISAREVVRARFRQKIRWSKTLHKVAQS</sequence>